<evidence type="ECO:0000256" key="11">
    <source>
        <dbReference type="ARBA" id="ARBA00023211"/>
    </source>
</evidence>
<keyword evidence="9" id="KW-0862">Zinc</keyword>
<evidence type="ECO:0000256" key="14">
    <source>
        <dbReference type="SAM" id="MobiDB-lite"/>
    </source>
</evidence>
<evidence type="ECO:0000313" key="17">
    <source>
        <dbReference type="Proteomes" id="UP000838756"/>
    </source>
</evidence>
<feature type="domain" description="Lariat debranching enzyme C-terminal" evidence="15">
    <location>
        <begin position="235"/>
        <end position="372"/>
    </location>
</feature>
<evidence type="ECO:0000256" key="7">
    <source>
        <dbReference type="ARBA" id="ARBA00022723"/>
    </source>
</evidence>
<evidence type="ECO:0000256" key="5">
    <source>
        <dbReference type="ARBA" id="ARBA00006045"/>
    </source>
</evidence>
<dbReference type="SMART" id="SM01124">
    <property type="entry name" value="DBR1"/>
    <property type="match status" value="1"/>
</dbReference>
<dbReference type="InterPro" id="IPR029052">
    <property type="entry name" value="Metallo-depent_PP-like"/>
</dbReference>
<keyword evidence="11" id="KW-0464">Manganese</keyword>
<keyword evidence="10" id="KW-0408">Iron</keyword>
<keyword evidence="12" id="KW-0539">Nucleus</keyword>
<evidence type="ECO:0000256" key="8">
    <source>
        <dbReference type="ARBA" id="ARBA00022801"/>
    </source>
</evidence>
<comment type="caution">
    <text evidence="16">The sequence shown here is derived from an EMBL/GenBank/DDBJ whole genome shotgun (WGS) entry which is preliminary data.</text>
</comment>
<dbReference type="Pfam" id="PF00149">
    <property type="entry name" value="Metallophos"/>
    <property type="match status" value="1"/>
</dbReference>
<dbReference type="Pfam" id="PF05011">
    <property type="entry name" value="DBR1"/>
    <property type="match status" value="1"/>
</dbReference>
<evidence type="ECO:0000256" key="12">
    <source>
        <dbReference type="ARBA" id="ARBA00023242"/>
    </source>
</evidence>
<evidence type="ECO:0000256" key="1">
    <source>
        <dbReference type="ARBA" id="ARBA00001936"/>
    </source>
</evidence>
<dbReference type="OrthoDB" id="407609at2759"/>
<keyword evidence="8" id="KW-0378">Hydrolase</keyword>
<comment type="cofactor">
    <cofactor evidence="3">
        <name>Fe(2+)</name>
        <dbReference type="ChEBI" id="CHEBI:29033"/>
    </cofactor>
</comment>
<comment type="subcellular location">
    <subcellularLocation>
        <location evidence="4">Nucleus</location>
    </subcellularLocation>
</comment>
<dbReference type="GO" id="GO:0046872">
    <property type="term" value="F:metal ion binding"/>
    <property type="evidence" value="ECO:0007669"/>
    <property type="project" value="UniProtKB-KW"/>
</dbReference>
<dbReference type="InterPro" id="IPR041816">
    <property type="entry name" value="Dbr1_N"/>
</dbReference>
<evidence type="ECO:0000256" key="6">
    <source>
        <dbReference type="ARBA" id="ARBA00022664"/>
    </source>
</evidence>
<dbReference type="GO" id="GO:0008419">
    <property type="term" value="F:RNA lariat debranching enzyme activity"/>
    <property type="evidence" value="ECO:0007669"/>
    <property type="project" value="TreeGrafter"/>
</dbReference>
<evidence type="ECO:0000256" key="4">
    <source>
        <dbReference type="ARBA" id="ARBA00004123"/>
    </source>
</evidence>
<gene>
    <name evidence="16" type="primary">jg6867</name>
    <name evidence="16" type="ORF">PAEG_LOCUS16081</name>
</gene>
<sequence length="500" mass="56973">MKIAVEGCAHGELDKIYECIETLQERECIKIDLLICCGDFQSVRNNNDLRAMAVPEKYQHICTFYKYYSGEKLAPVLTVFIGGNHEASNYLQELPYGGWVAPNIYYIGRAGVIKFGNLRIGGLSGIYKGHDYLHGLWECSPYTHSSLRSVYHIRSLDVYRLSQVKEKIHVMLSHDWPRGIANYGDKENLLRRKPFLREDIESNRLGSPPAETLLQNLKPHYWFAAHLHCQFAALVKHENDEETKFLALDKCLPKRRHLQILDLPSEYDGDKQLKYDTEWLAVLKNTNHLLSVKNIDCHMPGPGGNERYDFTPTTQEKDSIENLLSNIRIGSEKFVRTAPVYKTGTPKCLPSEPLLNPQTTYLCEKLGIDDPIQVIMARSGRTMRQLCLEENNEPQVEKTPIKCTKLVLPAPITPSENESQDLSQEYTNFTPENSFQSDATNTTSECITPPSVTKKVFKRRNLAIYTPEQNEHCDVSNTTDSAIDASSPRSSKFHRSNELD</sequence>
<dbReference type="GO" id="GO:0000398">
    <property type="term" value="P:mRNA splicing, via spliceosome"/>
    <property type="evidence" value="ECO:0007669"/>
    <property type="project" value="TreeGrafter"/>
</dbReference>
<dbReference type="InterPro" id="IPR004843">
    <property type="entry name" value="Calcineurin-like_PHP"/>
</dbReference>
<comment type="function">
    <text evidence="13">Cleaves the 2'-5' phosphodiester linkage at the branch point of lariat intron pre-mRNAs after splicing and converts them into linear molecules that are subsequently degraded. It thereby facilitates ribonucleotide turnover.</text>
</comment>
<keyword evidence="6" id="KW-0507">mRNA processing</keyword>
<evidence type="ECO:0000256" key="9">
    <source>
        <dbReference type="ARBA" id="ARBA00022833"/>
    </source>
</evidence>
<dbReference type="GO" id="GO:0005634">
    <property type="term" value="C:nucleus"/>
    <property type="evidence" value="ECO:0007669"/>
    <property type="project" value="UniProtKB-SubCell"/>
</dbReference>
<feature type="region of interest" description="Disordered" evidence="14">
    <location>
        <begin position="468"/>
        <end position="500"/>
    </location>
</feature>
<dbReference type="InterPro" id="IPR007708">
    <property type="entry name" value="DBR1_C"/>
</dbReference>
<protein>
    <submittedName>
        <fullName evidence="16">Jg6867 protein</fullName>
    </submittedName>
</protein>
<dbReference type="EMBL" id="CAKXAJ010025428">
    <property type="protein sequence ID" value="CAH2239287.1"/>
    <property type="molecule type" value="Genomic_DNA"/>
</dbReference>
<evidence type="ECO:0000256" key="2">
    <source>
        <dbReference type="ARBA" id="ARBA00001947"/>
    </source>
</evidence>
<reference evidence="16" key="1">
    <citation type="submission" date="2022-03" db="EMBL/GenBank/DDBJ databases">
        <authorList>
            <person name="Lindestad O."/>
        </authorList>
    </citation>
    <scope>NUCLEOTIDE SEQUENCE</scope>
</reference>
<keyword evidence="17" id="KW-1185">Reference proteome</keyword>
<name>A0A8S4RLX6_9NEOP</name>
<dbReference type="FunFam" id="3.60.21.10:FF:000035">
    <property type="entry name" value="Lariat debranching enzyme"/>
    <property type="match status" value="1"/>
</dbReference>
<comment type="similarity">
    <text evidence="5">Belongs to the lariat debranching enzyme family.</text>
</comment>
<dbReference type="SUPFAM" id="SSF56300">
    <property type="entry name" value="Metallo-dependent phosphatases"/>
    <property type="match status" value="1"/>
</dbReference>
<comment type="cofactor">
    <cofactor evidence="2">
        <name>Zn(2+)</name>
        <dbReference type="ChEBI" id="CHEBI:29105"/>
    </cofactor>
</comment>
<evidence type="ECO:0000256" key="13">
    <source>
        <dbReference type="ARBA" id="ARBA00058627"/>
    </source>
</evidence>
<evidence type="ECO:0000313" key="16">
    <source>
        <dbReference type="EMBL" id="CAH2239287.1"/>
    </source>
</evidence>
<keyword evidence="7" id="KW-0479">Metal-binding</keyword>
<comment type="cofactor">
    <cofactor evidence="1">
        <name>Mn(2+)</name>
        <dbReference type="ChEBI" id="CHEBI:29035"/>
    </cofactor>
</comment>
<dbReference type="Gene3D" id="3.60.21.10">
    <property type="match status" value="1"/>
</dbReference>
<dbReference type="AlphaFoldDB" id="A0A8S4RLX6"/>
<evidence type="ECO:0000259" key="15">
    <source>
        <dbReference type="SMART" id="SM01124"/>
    </source>
</evidence>
<evidence type="ECO:0000256" key="10">
    <source>
        <dbReference type="ARBA" id="ARBA00023004"/>
    </source>
</evidence>
<dbReference type="CDD" id="cd00844">
    <property type="entry name" value="MPP_Dbr1_N"/>
    <property type="match status" value="1"/>
</dbReference>
<evidence type="ECO:0000256" key="3">
    <source>
        <dbReference type="ARBA" id="ARBA00001954"/>
    </source>
</evidence>
<dbReference type="PANTHER" id="PTHR12849:SF0">
    <property type="entry name" value="LARIAT DEBRANCHING ENZYME"/>
    <property type="match status" value="1"/>
</dbReference>
<organism evidence="16 17">
    <name type="scientific">Pararge aegeria aegeria</name>
    <dbReference type="NCBI Taxonomy" id="348720"/>
    <lineage>
        <taxon>Eukaryota</taxon>
        <taxon>Metazoa</taxon>
        <taxon>Ecdysozoa</taxon>
        <taxon>Arthropoda</taxon>
        <taxon>Hexapoda</taxon>
        <taxon>Insecta</taxon>
        <taxon>Pterygota</taxon>
        <taxon>Neoptera</taxon>
        <taxon>Endopterygota</taxon>
        <taxon>Lepidoptera</taxon>
        <taxon>Glossata</taxon>
        <taxon>Ditrysia</taxon>
        <taxon>Papilionoidea</taxon>
        <taxon>Nymphalidae</taxon>
        <taxon>Satyrinae</taxon>
        <taxon>Satyrini</taxon>
        <taxon>Parargina</taxon>
        <taxon>Pararge</taxon>
    </lineage>
</organism>
<dbReference type="PANTHER" id="PTHR12849">
    <property type="entry name" value="RNA LARIAT DEBRANCHING ENZYME"/>
    <property type="match status" value="1"/>
</dbReference>
<dbReference type="Proteomes" id="UP000838756">
    <property type="component" value="Unassembled WGS sequence"/>
</dbReference>
<proteinExistence type="inferred from homology"/>
<accession>A0A8S4RLX6</accession>